<dbReference type="PANTHER" id="PTHR39160:SF4">
    <property type="entry name" value="RESUSCITATION-PROMOTING FACTOR RPFB"/>
    <property type="match status" value="1"/>
</dbReference>
<gene>
    <name evidence="4" type="ORF">HMPREF9432_00517</name>
</gene>
<dbReference type="InterPro" id="IPR036908">
    <property type="entry name" value="RlpA-like_sf"/>
</dbReference>
<keyword evidence="1" id="KW-0732">Signal</keyword>
<dbReference type="InterPro" id="IPR007137">
    <property type="entry name" value="DUF348"/>
</dbReference>
<evidence type="ECO:0000259" key="2">
    <source>
        <dbReference type="Pfam" id="PF03990"/>
    </source>
</evidence>
<evidence type="ECO:0008006" key="6">
    <source>
        <dbReference type="Google" id="ProtNLM"/>
    </source>
</evidence>
<reference evidence="4 5" key="1">
    <citation type="submission" date="2011-08" db="EMBL/GenBank/DDBJ databases">
        <title>The Genome Sequence of Selenomonas noxia F0398.</title>
        <authorList>
            <consortium name="The Broad Institute Genome Sequencing Platform"/>
            <person name="Earl A."/>
            <person name="Ward D."/>
            <person name="Feldgarden M."/>
            <person name="Gevers D."/>
            <person name="Izard J."/>
            <person name="Ganesan A."/>
            <person name="Blanton J.M."/>
            <person name="Baranova O.V."/>
            <person name="Tanner A.C."/>
            <person name="Dewhirst F.E."/>
            <person name="Young S.K."/>
            <person name="Zeng Q."/>
            <person name="Gargeya S."/>
            <person name="Fitzgerald M."/>
            <person name="Haas B."/>
            <person name="Abouelleil A."/>
            <person name="Alvarado L."/>
            <person name="Arachchi H.M."/>
            <person name="Berlin A."/>
            <person name="Brown A."/>
            <person name="Chapman S.B."/>
            <person name="Chen Z."/>
            <person name="Dunbar C."/>
            <person name="Freedman E."/>
            <person name="Gearin G."/>
            <person name="Gellesch M."/>
            <person name="Goldberg J."/>
            <person name="Griggs A."/>
            <person name="Gujja S."/>
            <person name="Heiman D."/>
            <person name="Howarth C."/>
            <person name="Larson L."/>
            <person name="Lui A."/>
            <person name="MacDonald P.J.P."/>
            <person name="Montmayeur A."/>
            <person name="Murphy C."/>
            <person name="Neiman D."/>
            <person name="Pearson M."/>
            <person name="Priest M."/>
            <person name="Roberts A."/>
            <person name="Saif S."/>
            <person name="Shea T."/>
            <person name="Shenoy N."/>
            <person name="Sisk P."/>
            <person name="Stolte C."/>
            <person name="Sykes S."/>
            <person name="Wortman J."/>
            <person name="Nusbaum C."/>
            <person name="Birren B."/>
        </authorList>
    </citation>
    <scope>NUCLEOTIDE SEQUENCE [LARGE SCALE GENOMIC DNA]</scope>
    <source>
        <strain evidence="4 5">F0398</strain>
    </source>
</reference>
<organism evidence="4 5">
    <name type="scientific">Selenomonas noxia F0398</name>
    <dbReference type="NCBI Taxonomy" id="702437"/>
    <lineage>
        <taxon>Bacteria</taxon>
        <taxon>Bacillati</taxon>
        <taxon>Bacillota</taxon>
        <taxon>Negativicutes</taxon>
        <taxon>Selenomonadales</taxon>
        <taxon>Selenomonadaceae</taxon>
        <taxon>Selenomonas</taxon>
    </lineage>
</organism>
<feature type="domain" description="DUF348" evidence="2">
    <location>
        <begin position="44"/>
        <end position="78"/>
    </location>
</feature>
<dbReference type="EMBL" id="ADGH01000003">
    <property type="protein sequence ID" value="EHG26016.1"/>
    <property type="molecule type" value="Genomic_DNA"/>
</dbReference>
<dbReference type="Pfam" id="PF03990">
    <property type="entry name" value="DUF348"/>
    <property type="match status" value="2"/>
</dbReference>
<evidence type="ECO:0000313" key="4">
    <source>
        <dbReference type="EMBL" id="EHG26016.1"/>
    </source>
</evidence>
<dbReference type="SUPFAM" id="SSF50685">
    <property type="entry name" value="Barwin-like endoglucanases"/>
    <property type="match status" value="1"/>
</dbReference>
<dbReference type="Gene3D" id="2.40.40.10">
    <property type="entry name" value="RlpA-like domain"/>
    <property type="match status" value="1"/>
</dbReference>
<keyword evidence="5" id="KW-1185">Reference proteome</keyword>
<sequence length="269" mass="29300">MHLKDVGHFIQTKKNTIFCATLAGMMLLSSGFTMNGFPKNMHRVSVHVDGETLTDMTVQTKPADIFAKLGVTLGDKDTYEVTQSGDQRRTEISVRRAVPVSISFWGDTQQVLTSGRTVGDVMAEYGYNMNEIDVVPGVDTPITENLAIQLKENEQAAEQRRAREREAERVSRGIPRYRAAYTMHASAYLPSDGGGSGITATGIPARHGVVAVDPNVIPLGSRLFIPGYGEAIAADTGGAIVGNKIDLCMESYDEAIQFGRRNVEVYVLE</sequence>
<accession>A0ABN0DSL2</accession>
<comment type="caution">
    <text evidence="4">The sequence shown here is derived from an EMBL/GenBank/DDBJ whole genome shotgun (WGS) entry which is preliminary data.</text>
</comment>
<evidence type="ECO:0000256" key="1">
    <source>
        <dbReference type="ARBA" id="ARBA00022729"/>
    </source>
</evidence>
<dbReference type="RefSeq" id="WP_006695967.1">
    <property type="nucleotide sequence ID" value="NZ_JH376857.1"/>
</dbReference>
<name>A0ABN0DSL2_9FIRM</name>
<feature type="domain" description="DUF348" evidence="2">
    <location>
        <begin position="106"/>
        <end position="135"/>
    </location>
</feature>
<dbReference type="Pfam" id="PF06725">
    <property type="entry name" value="3D"/>
    <property type="match status" value="1"/>
</dbReference>
<dbReference type="InterPro" id="IPR010611">
    <property type="entry name" value="3D_dom"/>
</dbReference>
<dbReference type="PANTHER" id="PTHR39160">
    <property type="entry name" value="CELL WALL-BINDING PROTEIN YOCH"/>
    <property type="match status" value="1"/>
</dbReference>
<dbReference type="CDD" id="cd22786">
    <property type="entry name" value="DPBB_YuiC-like"/>
    <property type="match status" value="1"/>
</dbReference>
<protein>
    <recommendedName>
        <fullName evidence="6">G5 domain-containing protein</fullName>
    </recommendedName>
</protein>
<dbReference type="Proteomes" id="UP000003175">
    <property type="component" value="Unassembled WGS sequence"/>
</dbReference>
<proteinExistence type="predicted"/>
<evidence type="ECO:0000259" key="3">
    <source>
        <dbReference type="Pfam" id="PF06725"/>
    </source>
</evidence>
<dbReference type="InterPro" id="IPR051933">
    <property type="entry name" value="Resuscitation_pf_RpfB"/>
</dbReference>
<evidence type="ECO:0000313" key="5">
    <source>
        <dbReference type="Proteomes" id="UP000003175"/>
    </source>
</evidence>
<feature type="domain" description="3D" evidence="3">
    <location>
        <begin position="209"/>
        <end position="269"/>
    </location>
</feature>